<comment type="caution">
    <text evidence="1">The sequence shown here is derived from an EMBL/GenBank/DDBJ whole genome shotgun (WGS) entry which is preliminary data.</text>
</comment>
<reference evidence="1" key="1">
    <citation type="submission" date="2021-04" db="EMBL/GenBank/DDBJ databases">
        <title>Sequencing of actinobacteria type strains.</title>
        <authorList>
            <person name="Nguyen G.-S."/>
            <person name="Wentzel A."/>
        </authorList>
    </citation>
    <scope>NUCLEOTIDE SEQUENCE</scope>
    <source>
        <strain evidence="1">DSM 42095</strain>
    </source>
</reference>
<accession>A0A8T4ISX3</accession>
<evidence type="ECO:0000313" key="1">
    <source>
        <dbReference type="EMBL" id="MBR7674540.1"/>
    </source>
</evidence>
<protein>
    <submittedName>
        <fullName evidence="1">Uncharacterized protein</fullName>
    </submittedName>
</protein>
<keyword evidence="2" id="KW-1185">Reference proteome</keyword>
<organism evidence="1 2">
    <name type="scientific">Streptomyces daliensis</name>
    <dbReference type="NCBI Taxonomy" id="299421"/>
    <lineage>
        <taxon>Bacteria</taxon>
        <taxon>Bacillati</taxon>
        <taxon>Actinomycetota</taxon>
        <taxon>Actinomycetes</taxon>
        <taxon>Kitasatosporales</taxon>
        <taxon>Streptomycetaceae</taxon>
        <taxon>Streptomyces</taxon>
    </lineage>
</organism>
<dbReference type="Proteomes" id="UP000675554">
    <property type="component" value="Unassembled WGS sequence"/>
</dbReference>
<gene>
    <name evidence="1" type="ORF">KDA82_16250</name>
</gene>
<proteinExistence type="predicted"/>
<dbReference type="AlphaFoldDB" id="A0A8T4ISX3"/>
<sequence>MRTTHRQRRATEVTANPAQGVRIERLSRRPLRRTQAGRIALPLWVLKDGKHVGDGDLVMTQDEATELLLELQAQLANPSTIDREATT</sequence>
<name>A0A8T4ISX3_9ACTN</name>
<dbReference type="EMBL" id="JAGSMN010000356">
    <property type="protein sequence ID" value="MBR7674540.1"/>
    <property type="molecule type" value="Genomic_DNA"/>
</dbReference>
<evidence type="ECO:0000313" key="2">
    <source>
        <dbReference type="Proteomes" id="UP000675554"/>
    </source>
</evidence>